<gene>
    <name evidence="6" type="primary">C9orf116</name>
</gene>
<dbReference type="PANTHER" id="PTHR20899">
    <property type="entry name" value="PIERCE HOMOLOG"/>
    <property type="match status" value="1"/>
</dbReference>
<proteinExistence type="inferred from homology"/>
<sequence length="123" mass="13716">MAQPQPAEGPAPRAGTWVSATLPRRFLQLPSYRGYGQPEPHPLYRTTNQEYGRRAPTVYEVPVSYHVTSHAFSDSLAQRGMYRNDGLNTSLEKSRVTGPANFITPRDTLDFHPSYKVGGPSHC</sequence>
<dbReference type="GO" id="GO:0071494">
    <property type="term" value="P:cellular response to UV-C"/>
    <property type="evidence" value="ECO:0007669"/>
    <property type="project" value="Ensembl"/>
</dbReference>
<dbReference type="GO" id="GO:0030317">
    <property type="term" value="P:flagellated sperm motility"/>
    <property type="evidence" value="ECO:0007669"/>
    <property type="project" value="Ensembl"/>
</dbReference>
<dbReference type="GO" id="GO:0005634">
    <property type="term" value="C:nucleus"/>
    <property type="evidence" value="ECO:0007669"/>
    <property type="project" value="Ensembl"/>
</dbReference>
<dbReference type="Ensembl" id="ENSGALT00010066942.1">
    <property type="protein sequence ID" value="ENSGALP00010040949.1"/>
    <property type="gene ID" value="ENSGALG00010027628.1"/>
</dbReference>
<organism evidence="6 7">
    <name type="scientific">Gallus gallus</name>
    <name type="common">Chicken</name>
    <dbReference type="NCBI Taxonomy" id="9031"/>
    <lineage>
        <taxon>Eukaryota</taxon>
        <taxon>Metazoa</taxon>
        <taxon>Chordata</taxon>
        <taxon>Craniata</taxon>
        <taxon>Vertebrata</taxon>
        <taxon>Euteleostomi</taxon>
        <taxon>Archelosauria</taxon>
        <taxon>Archosauria</taxon>
        <taxon>Dinosauria</taxon>
        <taxon>Saurischia</taxon>
        <taxon>Theropoda</taxon>
        <taxon>Coelurosauria</taxon>
        <taxon>Aves</taxon>
        <taxon>Neognathae</taxon>
        <taxon>Galloanserae</taxon>
        <taxon>Galliformes</taxon>
        <taxon>Phasianidae</taxon>
        <taxon>Phasianinae</taxon>
        <taxon>Gallus</taxon>
    </lineage>
</organism>
<dbReference type="STRING" id="9031.ENSGALP00000044831"/>
<dbReference type="PANTHER" id="PTHR20899:SF1">
    <property type="entry name" value="PIERCER OF MICROTUBULE WALL 1 PROTEIN"/>
    <property type="match status" value="1"/>
</dbReference>
<evidence type="ECO:0000256" key="5">
    <source>
        <dbReference type="ARBA" id="ARBA00038014"/>
    </source>
</evidence>
<dbReference type="GO" id="GO:0006974">
    <property type="term" value="P:DNA damage response"/>
    <property type="evidence" value="ECO:0007669"/>
    <property type="project" value="Ensembl"/>
</dbReference>
<reference evidence="6" key="3">
    <citation type="submission" date="2025-09" db="UniProtKB">
        <authorList>
            <consortium name="Ensembl"/>
        </authorList>
    </citation>
    <scope>IDENTIFICATION</scope>
    <source>
        <strain evidence="6">broiler</strain>
    </source>
</reference>
<dbReference type="GeneTree" id="ENSGT00940000154745"/>
<evidence type="ECO:0000313" key="6">
    <source>
        <dbReference type="Ensembl" id="ENSGALP00010040949.1"/>
    </source>
</evidence>
<evidence type="ECO:0000256" key="3">
    <source>
        <dbReference type="ARBA" id="ARBA00023212"/>
    </source>
</evidence>
<dbReference type="CTD" id="772106"/>
<dbReference type="FunCoup" id="A0A1D5NWT9">
    <property type="interactions" value="11"/>
</dbReference>
<dbReference type="Pfam" id="PF14892">
    <property type="entry name" value="PIRC1_2"/>
    <property type="match status" value="1"/>
</dbReference>
<dbReference type="KEGG" id="gga:772106"/>
<reference evidence="6" key="1">
    <citation type="submission" date="2020-11" db="EMBL/GenBank/DDBJ databases">
        <title>Gallus gallus (Chicken) genome, bGalGal1, GRCg7b, maternal haplotype autosomes + Z &amp; W.</title>
        <authorList>
            <person name="Warren W."/>
            <person name="Formenti G."/>
            <person name="Fedrigo O."/>
            <person name="Haase B."/>
            <person name="Mountcastle J."/>
            <person name="Balacco J."/>
            <person name="Tracey A."/>
            <person name="Schneider V."/>
            <person name="Okimoto R."/>
            <person name="Cheng H."/>
            <person name="Hawken R."/>
            <person name="Howe K."/>
            <person name="Jarvis E.D."/>
        </authorList>
    </citation>
    <scope>NUCLEOTIDE SEQUENCE [LARGE SCALE GENOMIC DNA]</scope>
    <source>
        <strain evidence="6">Broiler</strain>
    </source>
</reference>
<evidence type="ECO:0000256" key="2">
    <source>
        <dbReference type="ARBA" id="ARBA00022490"/>
    </source>
</evidence>
<protein>
    <submittedName>
        <fullName evidence="6">Piercer of microtubule wall 1</fullName>
    </submittedName>
</protein>
<comment type="subcellular location">
    <subcellularLocation>
        <location evidence="1">Cytoplasm</location>
        <location evidence="1">Cytoskeleton</location>
        <location evidence="1">Cilium axoneme</location>
    </subcellularLocation>
</comment>
<name>A0A1D5NWT9_CHICK</name>
<dbReference type="GO" id="GO:0036126">
    <property type="term" value="C:sperm flagellum"/>
    <property type="evidence" value="ECO:0007669"/>
    <property type="project" value="Ensembl"/>
</dbReference>
<keyword evidence="3" id="KW-0206">Cytoskeleton</keyword>
<dbReference type="Bgee" id="ENSGALG00000040773">
    <property type="expression patterns" value="Expressed in testis and 12 other cell types or tissues"/>
</dbReference>
<dbReference type="OMA" id="RGMYRND"/>
<reference evidence="6" key="2">
    <citation type="submission" date="2025-08" db="UniProtKB">
        <authorList>
            <consortium name="Ensembl"/>
        </authorList>
    </citation>
    <scope>IDENTIFICATION</scope>
    <source>
        <strain evidence="6">broiler</strain>
    </source>
</reference>
<keyword evidence="7" id="KW-1185">Reference proteome</keyword>
<dbReference type="GeneID" id="772106"/>
<evidence type="ECO:0000256" key="1">
    <source>
        <dbReference type="ARBA" id="ARBA00004430"/>
    </source>
</evidence>
<dbReference type="GO" id="GO:0061966">
    <property type="term" value="P:establishment of left/right asymmetry"/>
    <property type="evidence" value="ECO:0007669"/>
    <property type="project" value="Ensembl"/>
</dbReference>
<comment type="similarity">
    <text evidence="5">Belongs to the PIERCE1 family.</text>
</comment>
<keyword evidence="2" id="KW-0963">Cytoplasm</keyword>
<evidence type="ECO:0000256" key="4">
    <source>
        <dbReference type="ARBA" id="ARBA00023273"/>
    </source>
</evidence>
<dbReference type="RefSeq" id="XP_024997291.1">
    <property type="nucleotide sequence ID" value="XM_025141523.2"/>
</dbReference>
<dbReference type="GO" id="GO:0160111">
    <property type="term" value="C:axonemal A tubule inner sheath"/>
    <property type="evidence" value="ECO:0007669"/>
    <property type="project" value="Ensembl"/>
</dbReference>
<dbReference type="InParanoid" id="A0A1D5NWT9"/>
<dbReference type="InterPro" id="IPR026507">
    <property type="entry name" value="PIRC1/2"/>
</dbReference>
<keyword evidence="4" id="KW-0966">Cell projection</keyword>
<dbReference type="AlphaFoldDB" id="A0A1D5NWT9"/>
<dbReference type="OrthoDB" id="546383at2759"/>
<dbReference type="VEuPathDB" id="HostDB:geneid_772106"/>
<accession>A0A1D5NWT9</accession>
<dbReference type="GO" id="GO:0035082">
    <property type="term" value="P:axoneme assembly"/>
    <property type="evidence" value="ECO:0007669"/>
    <property type="project" value="Ensembl"/>
</dbReference>
<evidence type="ECO:0000313" key="7">
    <source>
        <dbReference type="Proteomes" id="UP000000539"/>
    </source>
</evidence>
<dbReference type="Proteomes" id="UP000000539">
    <property type="component" value="Chromosome 17"/>
</dbReference>
<dbReference type="GO" id="GO:0010468">
    <property type="term" value="P:regulation of gene expression"/>
    <property type="evidence" value="ECO:0007669"/>
    <property type="project" value="Ensembl"/>
</dbReference>